<keyword evidence="2" id="KW-0378">Hydrolase</keyword>
<dbReference type="AlphaFoldDB" id="A0AAU7Q7D9"/>
<accession>A0AAU7Q7D9</accession>
<evidence type="ECO:0000259" key="1">
    <source>
        <dbReference type="Pfam" id="PF01321"/>
    </source>
</evidence>
<protein>
    <submittedName>
        <fullName evidence="2">Aminopeptidase P family N-terminal domain-containing protein</fullName>
    </submittedName>
</protein>
<keyword evidence="2" id="KW-0031">Aminopeptidase</keyword>
<dbReference type="SUPFAM" id="SSF53092">
    <property type="entry name" value="Creatinase/prolidase N-terminal domain"/>
    <property type="match status" value="1"/>
</dbReference>
<dbReference type="InterPro" id="IPR029149">
    <property type="entry name" value="Creatin/AminoP/Spt16_N"/>
</dbReference>
<sequence length="143" mass="15803">MPFKPAPVSLTQLVHDRKARFRQQLESSEYDAIIVSSPESVLYATGYESMPARLKKAYYYAAIITAERCAMVVPSADFAPAIDAGVAPDDITPFGTFFFSGESAANTLNVRHKDFDGALREALTKVKGRRVLVEWNGIPPHRP</sequence>
<reference evidence="2" key="1">
    <citation type="submission" date="2024-06" db="EMBL/GenBank/DDBJ databases">
        <authorList>
            <person name="Coelho C."/>
            <person name="Bento M."/>
            <person name="Garcia E."/>
            <person name="Camelo A."/>
            <person name="Brandao I."/>
            <person name="Espirito Santo C."/>
            <person name="Trovao J."/>
            <person name="Verissimo A."/>
            <person name="Costa J."/>
            <person name="Tiago I."/>
        </authorList>
    </citation>
    <scope>NUCLEOTIDE SEQUENCE</scope>
    <source>
        <strain evidence="2">KWT182</strain>
    </source>
</reference>
<organism evidence="2">
    <name type="scientific">Acerihabitans sp. KWT182</name>
    <dbReference type="NCBI Taxonomy" id="3157919"/>
    <lineage>
        <taxon>Bacteria</taxon>
        <taxon>Pseudomonadati</taxon>
        <taxon>Pseudomonadota</taxon>
        <taxon>Gammaproteobacteria</taxon>
        <taxon>Enterobacterales</taxon>
        <taxon>Pectobacteriaceae</taxon>
        <taxon>Acerihabitans</taxon>
    </lineage>
</organism>
<proteinExistence type="predicted"/>
<keyword evidence="2" id="KW-0645">Protease</keyword>
<name>A0AAU7Q7D9_9GAMM</name>
<dbReference type="InterPro" id="IPR000587">
    <property type="entry name" value="Creatinase_N"/>
</dbReference>
<dbReference type="EMBL" id="CP157947">
    <property type="protein sequence ID" value="XBS69052.1"/>
    <property type="molecule type" value="Genomic_DNA"/>
</dbReference>
<feature type="domain" description="Creatinase N-terminal" evidence="1">
    <location>
        <begin position="17"/>
        <end position="124"/>
    </location>
</feature>
<dbReference type="Gene3D" id="3.40.350.10">
    <property type="entry name" value="Creatinase/prolidase N-terminal domain"/>
    <property type="match status" value="1"/>
</dbReference>
<evidence type="ECO:0000313" key="2">
    <source>
        <dbReference type="EMBL" id="XBS69052.1"/>
    </source>
</evidence>
<dbReference type="Pfam" id="PF01321">
    <property type="entry name" value="Creatinase_N"/>
    <property type="match status" value="1"/>
</dbReference>
<gene>
    <name evidence="2" type="ORF">ABK905_21515</name>
</gene>
<dbReference type="GO" id="GO:0004177">
    <property type="term" value="F:aminopeptidase activity"/>
    <property type="evidence" value="ECO:0007669"/>
    <property type="project" value="UniProtKB-KW"/>
</dbReference>